<protein>
    <submittedName>
        <fullName evidence="1">Uncharacterized protein</fullName>
    </submittedName>
</protein>
<reference evidence="1 2" key="1">
    <citation type="journal article" date="2013" name="ISME J.">
        <title>A metabolic model for members of the genus Tetrasphaera involved in enhanced biological phosphorus removal.</title>
        <authorList>
            <person name="Kristiansen R."/>
            <person name="Nguyen H.T.T."/>
            <person name="Saunders A.M."/>
            <person name="Nielsen J.L."/>
            <person name="Wimmer R."/>
            <person name="Le V.Q."/>
            <person name="McIlroy S.J."/>
            <person name="Petrovski S."/>
            <person name="Seviour R.J."/>
            <person name="Calteau A."/>
            <person name="Nielsen K.L."/>
            <person name="Nielsen P.H."/>
        </authorList>
    </citation>
    <scope>NUCLEOTIDE SEQUENCE [LARGE SCALE GENOMIC DNA]</scope>
    <source>
        <strain evidence="1 2">Ben110</strain>
    </source>
</reference>
<comment type="caution">
    <text evidence="1">The sequence shown here is derived from an EMBL/GenBank/DDBJ whole genome shotgun (WGS) entry which is preliminary data.</text>
</comment>
<dbReference type="AlphaFoldDB" id="W6JVT6"/>
<dbReference type="EMBL" id="CAJA01000110">
    <property type="protein sequence ID" value="CCH72791.1"/>
    <property type="molecule type" value="Genomic_DNA"/>
</dbReference>
<evidence type="ECO:0000313" key="1">
    <source>
        <dbReference type="EMBL" id="CCH72791.1"/>
    </source>
</evidence>
<keyword evidence="2" id="KW-1185">Reference proteome</keyword>
<proteinExistence type="predicted"/>
<organism evidence="1 2">
    <name type="scientific">Nostocoides australiense Ben110</name>
    <dbReference type="NCBI Taxonomy" id="1193182"/>
    <lineage>
        <taxon>Bacteria</taxon>
        <taxon>Bacillati</taxon>
        <taxon>Actinomycetota</taxon>
        <taxon>Actinomycetes</taxon>
        <taxon>Micrococcales</taxon>
        <taxon>Intrasporangiaceae</taxon>
        <taxon>Nostocoides</taxon>
    </lineage>
</organism>
<dbReference type="Proteomes" id="UP000035763">
    <property type="component" value="Unassembled WGS sequence"/>
</dbReference>
<evidence type="ECO:0000313" key="2">
    <source>
        <dbReference type="Proteomes" id="UP000035763"/>
    </source>
</evidence>
<accession>W6JVT6</accession>
<name>W6JVT6_9MICO</name>
<gene>
    <name evidence="1" type="ORF">BN11_1980002</name>
</gene>
<sequence>MTPRRDRYRGAINSVRVLSDA</sequence>